<comment type="caution">
    <text evidence="2">The sequence shown here is derived from an EMBL/GenBank/DDBJ whole genome shotgun (WGS) entry which is preliminary data.</text>
</comment>
<keyword evidence="2" id="KW-0328">Glycosyltransferase</keyword>
<dbReference type="Gene3D" id="3.90.550.10">
    <property type="entry name" value="Spore Coat Polysaccharide Biosynthesis Protein SpsA, Chain A"/>
    <property type="match status" value="1"/>
</dbReference>
<dbReference type="CDD" id="cd06433">
    <property type="entry name" value="GT_2_WfgS_like"/>
    <property type="match status" value="1"/>
</dbReference>
<dbReference type="Pfam" id="PF00535">
    <property type="entry name" value="Glycos_transf_2"/>
    <property type="match status" value="1"/>
</dbReference>
<evidence type="ECO:0000259" key="1">
    <source>
        <dbReference type="Pfam" id="PF00535"/>
    </source>
</evidence>
<feature type="domain" description="Glycosyltransferase 2-like" evidence="1">
    <location>
        <begin position="95"/>
        <end position="219"/>
    </location>
</feature>
<name>A0A1J5SLT6_9ZZZZ</name>
<dbReference type="EC" id="2.4.1.-" evidence="2"/>
<keyword evidence="2" id="KW-0808">Transferase</keyword>
<dbReference type="AlphaFoldDB" id="A0A1J5SLT6"/>
<reference evidence="2" key="1">
    <citation type="submission" date="2016-10" db="EMBL/GenBank/DDBJ databases">
        <title>Sequence of Gallionella enrichment culture.</title>
        <authorList>
            <person name="Poehlein A."/>
            <person name="Muehling M."/>
            <person name="Daniel R."/>
        </authorList>
    </citation>
    <scope>NUCLEOTIDE SEQUENCE</scope>
</reference>
<gene>
    <name evidence="2" type="ORF">GALL_82520</name>
</gene>
<dbReference type="EMBL" id="MLJW01000026">
    <property type="protein sequence ID" value="OIR09415.1"/>
    <property type="molecule type" value="Genomic_DNA"/>
</dbReference>
<proteinExistence type="predicted"/>
<sequence length="335" mass="38456">MDSVCLDQNYSTTQLLSTERPLIDANSNDNFRTQLFLCEGEGRKGEGGLRTKGYFKHGYKKQNGNKWLVCDVNGQSGSPIELTLERDRDELPLITVITVVFNGEKFLEETIKSVISQTYPNVEYIIIDGGSTDGTLEIIRKYEHAIDYWISEKDKGIYDAMNKGINLAAGSWINLMNGGDVLNGVDIFEHITTNDPQIEIYFSDTIFINQNKKVLSKSSVESKSFIHQSMIYRRDLHKQYGLYLNFPKVTISDYLFFSNVLKRENSKKIDHPISIYRIDGISSNPSHYYQKLAVNLMCGHSTVFKVVVQLLYKIALQVFYYPPYKFLKNIFVNHE</sequence>
<evidence type="ECO:0000313" key="2">
    <source>
        <dbReference type="EMBL" id="OIR09415.1"/>
    </source>
</evidence>
<dbReference type="SUPFAM" id="SSF53448">
    <property type="entry name" value="Nucleotide-diphospho-sugar transferases"/>
    <property type="match status" value="1"/>
</dbReference>
<dbReference type="PANTHER" id="PTHR22916">
    <property type="entry name" value="GLYCOSYLTRANSFERASE"/>
    <property type="match status" value="1"/>
</dbReference>
<accession>A0A1J5SLT6</accession>
<protein>
    <submittedName>
        <fullName evidence="2">PGL/p-HBAD biosynthesis glycosyltransferase</fullName>
        <ecNumber evidence="2">2.4.1.-</ecNumber>
    </submittedName>
</protein>
<dbReference type="InterPro" id="IPR001173">
    <property type="entry name" value="Glyco_trans_2-like"/>
</dbReference>
<dbReference type="InterPro" id="IPR029044">
    <property type="entry name" value="Nucleotide-diphossugar_trans"/>
</dbReference>
<dbReference type="GO" id="GO:0016757">
    <property type="term" value="F:glycosyltransferase activity"/>
    <property type="evidence" value="ECO:0007669"/>
    <property type="project" value="UniProtKB-KW"/>
</dbReference>
<dbReference type="PANTHER" id="PTHR22916:SF67">
    <property type="entry name" value="COLANIC ACID BIOSYNTHESIS GLYCOSYL TRANSFERASE WCAE-RELATED"/>
    <property type="match status" value="1"/>
</dbReference>
<organism evidence="2">
    <name type="scientific">mine drainage metagenome</name>
    <dbReference type="NCBI Taxonomy" id="410659"/>
    <lineage>
        <taxon>unclassified sequences</taxon>
        <taxon>metagenomes</taxon>
        <taxon>ecological metagenomes</taxon>
    </lineage>
</organism>